<dbReference type="GO" id="GO:0009847">
    <property type="term" value="P:spore germination"/>
    <property type="evidence" value="ECO:0007669"/>
    <property type="project" value="UniProtKB-UniRule"/>
</dbReference>
<dbReference type="EMBL" id="CP022572">
    <property type="protein sequence ID" value="AZU59960.1"/>
    <property type="molecule type" value="Genomic_DNA"/>
</dbReference>
<name>A0A3T0HS55_9BACI</name>
<evidence type="ECO:0000313" key="6">
    <source>
        <dbReference type="EMBL" id="AZU59960.1"/>
    </source>
</evidence>
<dbReference type="OrthoDB" id="9772630at2"/>
<evidence type="ECO:0000313" key="7">
    <source>
        <dbReference type="Proteomes" id="UP000282892"/>
    </source>
</evidence>
<keyword evidence="5" id="KW-1133">Transmembrane helix</keyword>
<dbReference type="PANTHER" id="PTHR22550:SF5">
    <property type="entry name" value="LEUCINE ZIPPER PROTEIN 4"/>
    <property type="match status" value="1"/>
</dbReference>
<proteinExistence type="inferred from homology"/>
<reference evidence="6 7" key="1">
    <citation type="submission" date="2017-07" db="EMBL/GenBank/DDBJ databases">
        <title>The complete genome sequence of Bacillus mesonae strain H20-5, an efficient strain improving plant abiotic stress resistance.</title>
        <authorList>
            <person name="Kim S.Y."/>
            <person name="Song H."/>
            <person name="Sang M.K."/>
            <person name="Weon H.-Y."/>
            <person name="Song J."/>
        </authorList>
    </citation>
    <scope>NUCLEOTIDE SEQUENCE [LARGE SCALE GENOMIC DNA]</scope>
    <source>
        <strain evidence="6 7">H20-5</strain>
    </source>
</reference>
<feature type="transmembrane region" description="Helical" evidence="5">
    <location>
        <begin position="407"/>
        <end position="432"/>
    </location>
</feature>
<feature type="transmembrane region" description="Helical" evidence="5">
    <location>
        <begin position="281"/>
        <end position="303"/>
    </location>
</feature>
<feature type="transmembrane region" description="Helical" evidence="5">
    <location>
        <begin position="375"/>
        <end position="395"/>
    </location>
</feature>
<gene>
    <name evidence="6" type="ORF">CHR53_00935</name>
</gene>
<dbReference type="KEGG" id="nmk:CHR53_00935"/>
<evidence type="ECO:0000256" key="5">
    <source>
        <dbReference type="SAM" id="Phobius"/>
    </source>
</evidence>
<dbReference type="Proteomes" id="UP000282892">
    <property type="component" value="Chromosome"/>
</dbReference>
<dbReference type="InterPro" id="IPR004995">
    <property type="entry name" value="Spore_Ger"/>
</dbReference>
<comment type="similarity">
    <text evidence="2 4">Belongs to the GerABKA family.</text>
</comment>
<evidence type="ECO:0000256" key="2">
    <source>
        <dbReference type="ARBA" id="ARBA00005278"/>
    </source>
</evidence>
<dbReference type="RefSeq" id="WP_066390213.1">
    <property type="nucleotide sequence ID" value="NZ_CP022572.1"/>
</dbReference>
<keyword evidence="7" id="KW-1185">Reference proteome</keyword>
<comment type="subcellular location">
    <subcellularLocation>
        <location evidence="4">Cell membrane</location>
    </subcellularLocation>
    <subcellularLocation>
        <location evidence="1">Membrane</location>
        <topology evidence="1">Multi-pass membrane protein</topology>
    </subcellularLocation>
</comment>
<keyword evidence="3 4" id="KW-0472">Membrane</keyword>
<dbReference type="PANTHER" id="PTHR22550">
    <property type="entry name" value="SPORE GERMINATION PROTEIN"/>
    <property type="match status" value="1"/>
</dbReference>
<evidence type="ECO:0000256" key="3">
    <source>
        <dbReference type="ARBA" id="ARBA00023136"/>
    </source>
</evidence>
<sequence length="494" mass="56374">MSNTPNNNNCPNYKKIKYILNQSPDLLCRTIEVAGDCLEIVFMKNLIKAETVNEYVIKFIQQLPKKDINYSYLMKNIPIDEVKIDFKEQEIISSLLNGFVYIYLLKENKALLVNCANPVERSIEKAETESLVYGPKISFTESLSSNIKIIRQNLNNSNLCTDELEIGELVKKKLRIIYIKDLTDEDILKTLKQKLENITADNISDSSVLAQCLEDNHYSFFPQFIMTELPDRFLYSILNGRVGILLDRSPVAIIGPANFFSFFESTEDIYLRWSLSTFIRFIRFFAMAGSLLFTAFYVAILTYHYELIPSKLLIIIGQSRSQVPFPPLLEAILMELLIELLREAGARLPSKVGQTMGIVGGIVIGQATVEAGLTSNILIIIVAFSALGAFSAPIYEMGTAIRIARFPFIILAGVWGFNGIMIGVCVLVVHLLKLTSLNRPYLAPLYPFRIKDLKYFLIRLPHHYYRKRPVVNRPLNVFRIGWKFKKTENDLDEF</sequence>
<dbReference type="InterPro" id="IPR050768">
    <property type="entry name" value="UPF0353/GerABKA_families"/>
</dbReference>
<evidence type="ECO:0000256" key="4">
    <source>
        <dbReference type="PIRNR" id="PIRNR005690"/>
    </source>
</evidence>
<dbReference type="PIRSF" id="PIRSF005690">
    <property type="entry name" value="GerBA"/>
    <property type="match status" value="1"/>
</dbReference>
<accession>A0A3T0HS55</accession>
<dbReference type="AlphaFoldDB" id="A0A3T0HS55"/>
<evidence type="ECO:0000256" key="1">
    <source>
        <dbReference type="ARBA" id="ARBA00004141"/>
    </source>
</evidence>
<dbReference type="STRING" id="1193713.GCA_001636315_02737"/>
<keyword evidence="5" id="KW-0812">Transmembrane</keyword>
<protein>
    <submittedName>
        <fullName evidence="6">Spore germination protein</fullName>
    </submittedName>
</protein>
<dbReference type="GO" id="GO:0005886">
    <property type="term" value="C:plasma membrane"/>
    <property type="evidence" value="ECO:0007669"/>
    <property type="project" value="UniProtKB-SubCell"/>
</dbReference>
<dbReference type="Pfam" id="PF03323">
    <property type="entry name" value="GerA"/>
    <property type="match status" value="1"/>
</dbReference>
<organism evidence="6 7">
    <name type="scientific">Neobacillus mesonae</name>
    <dbReference type="NCBI Taxonomy" id="1193713"/>
    <lineage>
        <taxon>Bacteria</taxon>
        <taxon>Bacillati</taxon>
        <taxon>Bacillota</taxon>
        <taxon>Bacilli</taxon>
        <taxon>Bacillales</taxon>
        <taxon>Bacillaceae</taxon>
        <taxon>Neobacillus</taxon>
    </lineage>
</organism>